<sequence length="250" mass="27018">MPDSQTPVLEVKNYCKRYGSKVVVPDLSLTVDEGDVFGYIGHNGAGKTTLIRSIVGTHSIDGGKITVCGHDVQTEPVACKSLIAYVPDNPDIYNFMTGIAYLNFIADMFNVGAQERQAKIAEYSERLGIQDALGDQVGTYSHGMRQKLVLISAFLHGPKLLVLDEPFVGLDPAASHELKLMMAEIASRGSAVFFSSHVLEVVEKLCNKIAILKAGELIASGNTDDVKGDQSLEDVFLELIKESQNSEAVA</sequence>
<gene>
    <name evidence="5" type="ORF">Q3982_02095</name>
</gene>
<dbReference type="InterPro" id="IPR051782">
    <property type="entry name" value="ABC_Transporter_VariousFunc"/>
</dbReference>
<dbReference type="InterPro" id="IPR003593">
    <property type="entry name" value="AAA+_ATPase"/>
</dbReference>
<dbReference type="PROSITE" id="PS00211">
    <property type="entry name" value="ABC_TRANSPORTER_1"/>
    <property type="match status" value="1"/>
</dbReference>
<dbReference type="Pfam" id="PF00005">
    <property type="entry name" value="ABC_tran"/>
    <property type="match status" value="1"/>
</dbReference>
<dbReference type="SMART" id="SM00382">
    <property type="entry name" value="AAA"/>
    <property type="match status" value="1"/>
</dbReference>
<evidence type="ECO:0000313" key="5">
    <source>
        <dbReference type="EMBL" id="MDO4841451.1"/>
    </source>
</evidence>
<name>A0AA43U9V0_9ACTN</name>
<reference evidence="5" key="1">
    <citation type="submission" date="2023-07" db="EMBL/GenBank/DDBJ databases">
        <title>Between Cages and Wild: Unraveling the Impact of Captivity on Animal Microbiomes and Antimicrobial Resistance.</title>
        <authorList>
            <person name="Schmartz G.P."/>
            <person name="Rehner J."/>
            <person name="Schuff M.J."/>
            <person name="Becker S.L."/>
            <person name="Kravczyk M."/>
            <person name="Gurevich A."/>
            <person name="Francke R."/>
            <person name="Mueller R."/>
            <person name="Keller V."/>
            <person name="Keller A."/>
        </authorList>
    </citation>
    <scope>NUCLEOTIDE SEQUENCE</scope>
    <source>
        <strain evidence="5">S12M_St_49</strain>
    </source>
</reference>
<dbReference type="SUPFAM" id="SSF52540">
    <property type="entry name" value="P-loop containing nucleoside triphosphate hydrolases"/>
    <property type="match status" value="1"/>
</dbReference>
<evidence type="ECO:0000259" key="4">
    <source>
        <dbReference type="PROSITE" id="PS50893"/>
    </source>
</evidence>
<dbReference type="CDD" id="cd03230">
    <property type="entry name" value="ABC_DR_subfamily_A"/>
    <property type="match status" value="1"/>
</dbReference>
<organism evidence="5 6">
    <name type="scientific">Phoenicibacter congonensis</name>
    <dbReference type="NCBI Taxonomy" id="1944646"/>
    <lineage>
        <taxon>Bacteria</taxon>
        <taxon>Bacillati</taxon>
        <taxon>Actinomycetota</taxon>
        <taxon>Coriobacteriia</taxon>
        <taxon>Eggerthellales</taxon>
        <taxon>Eggerthellaceae</taxon>
        <taxon>Phoenicibacter</taxon>
    </lineage>
</organism>
<keyword evidence="2" id="KW-0547">Nucleotide-binding</keyword>
<dbReference type="GO" id="GO:0016887">
    <property type="term" value="F:ATP hydrolysis activity"/>
    <property type="evidence" value="ECO:0007669"/>
    <property type="project" value="InterPro"/>
</dbReference>
<dbReference type="Proteomes" id="UP001168575">
    <property type="component" value="Unassembled WGS sequence"/>
</dbReference>
<evidence type="ECO:0000256" key="3">
    <source>
        <dbReference type="ARBA" id="ARBA00022840"/>
    </source>
</evidence>
<comment type="caution">
    <text evidence="5">The sequence shown here is derived from an EMBL/GenBank/DDBJ whole genome shotgun (WGS) entry which is preliminary data.</text>
</comment>
<keyword evidence="3 5" id="KW-0067">ATP-binding</keyword>
<protein>
    <submittedName>
        <fullName evidence="5">ABC transporter ATP-binding protein</fullName>
    </submittedName>
</protein>
<proteinExistence type="predicted"/>
<evidence type="ECO:0000256" key="2">
    <source>
        <dbReference type="ARBA" id="ARBA00022741"/>
    </source>
</evidence>
<dbReference type="EMBL" id="JAUMVS010000018">
    <property type="protein sequence ID" value="MDO4841451.1"/>
    <property type="molecule type" value="Genomic_DNA"/>
</dbReference>
<evidence type="ECO:0000313" key="6">
    <source>
        <dbReference type="Proteomes" id="UP001168575"/>
    </source>
</evidence>
<dbReference type="InterPro" id="IPR027417">
    <property type="entry name" value="P-loop_NTPase"/>
</dbReference>
<dbReference type="InterPro" id="IPR017871">
    <property type="entry name" value="ABC_transporter-like_CS"/>
</dbReference>
<dbReference type="InterPro" id="IPR003439">
    <property type="entry name" value="ABC_transporter-like_ATP-bd"/>
</dbReference>
<evidence type="ECO:0000256" key="1">
    <source>
        <dbReference type="ARBA" id="ARBA00022448"/>
    </source>
</evidence>
<keyword evidence="6" id="KW-1185">Reference proteome</keyword>
<dbReference type="AlphaFoldDB" id="A0AA43U9V0"/>
<accession>A0AA43U9V0</accession>
<dbReference type="PROSITE" id="PS50893">
    <property type="entry name" value="ABC_TRANSPORTER_2"/>
    <property type="match status" value="1"/>
</dbReference>
<keyword evidence="1" id="KW-0813">Transport</keyword>
<dbReference type="PANTHER" id="PTHR42939:SF1">
    <property type="entry name" value="ABC TRANSPORTER ATP-BINDING PROTEIN ALBC-RELATED"/>
    <property type="match status" value="1"/>
</dbReference>
<feature type="domain" description="ABC transporter" evidence="4">
    <location>
        <begin position="9"/>
        <end position="239"/>
    </location>
</feature>
<dbReference type="GO" id="GO:0005524">
    <property type="term" value="F:ATP binding"/>
    <property type="evidence" value="ECO:0007669"/>
    <property type="project" value="UniProtKB-KW"/>
</dbReference>
<dbReference type="Gene3D" id="3.40.50.300">
    <property type="entry name" value="P-loop containing nucleotide triphosphate hydrolases"/>
    <property type="match status" value="1"/>
</dbReference>
<dbReference type="PANTHER" id="PTHR42939">
    <property type="entry name" value="ABC TRANSPORTER ATP-BINDING PROTEIN ALBC-RELATED"/>
    <property type="match status" value="1"/>
</dbReference>